<feature type="coiled-coil region" evidence="1">
    <location>
        <begin position="36"/>
        <end position="63"/>
    </location>
</feature>
<dbReference type="InterPro" id="IPR008713">
    <property type="entry name" value="Phage_lambda_NinG"/>
</dbReference>
<comment type="caution">
    <text evidence="2">The sequence shown here is derived from an EMBL/GenBank/DDBJ whole genome shotgun (WGS) entry which is preliminary data.</text>
</comment>
<dbReference type="OrthoDB" id="5741553at2"/>
<gene>
    <name evidence="2" type="ORF">Xbud_03611</name>
</gene>
<keyword evidence="1" id="KW-0175">Coiled coil</keyword>
<organism evidence="2 3">
    <name type="scientific">Xenorhabdus budapestensis</name>
    <dbReference type="NCBI Taxonomy" id="290110"/>
    <lineage>
        <taxon>Bacteria</taxon>
        <taxon>Pseudomonadati</taxon>
        <taxon>Pseudomonadota</taxon>
        <taxon>Gammaproteobacteria</taxon>
        <taxon>Enterobacterales</taxon>
        <taxon>Morganellaceae</taxon>
        <taxon>Xenorhabdus</taxon>
    </lineage>
</organism>
<accession>A0A2D0IN90</accession>
<dbReference type="Proteomes" id="UP000225833">
    <property type="component" value="Unassembled WGS sequence"/>
</dbReference>
<sequence>MARFRQRKCKICSEKFQSVFPDEQWCSLEHREEYAIQLYRRKNKKEEQARQRERRQKEVANRDKLKARKLAVKPRSYWIQQAQRAVNTYIRERDRDLPCVSCGTFVSSQWDAGHYRTTKAAPQLRFDERNIHRQCIVCNQHKSGNLVPYRVELIRRIGQAAVDAIESSHDRHRWTIEECKVIKEEYRQKLKELRAREVA</sequence>
<dbReference type="AlphaFoldDB" id="A0A2D0IN90"/>
<name>A0A2D0IN90_XENBU</name>
<dbReference type="EMBL" id="NIBS01000039">
    <property type="protein sequence ID" value="PHM23288.1"/>
    <property type="molecule type" value="Genomic_DNA"/>
</dbReference>
<evidence type="ECO:0000313" key="2">
    <source>
        <dbReference type="EMBL" id="PHM23288.1"/>
    </source>
</evidence>
<proteinExistence type="predicted"/>
<evidence type="ECO:0000313" key="3">
    <source>
        <dbReference type="Proteomes" id="UP000225833"/>
    </source>
</evidence>
<protein>
    <submittedName>
        <fullName evidence="2">Protein ninG</fullName>
    </submittedName>
</protein>
<reference evidence="2 3" key="1">
    <citation type="journal article" date="2017" name="Nat. Microbiol.">
        <title>Natural product diversity associated with the nematode symbionts Photorhabdus and Xenorhabdus.</title>
        <authorList>
            <person name="Tobias N.J."/>
            <person name="Wolff H."/>
            <person name="Djahanschiri B."/>
            <person name="Grundmann F."/>
            <person name="Kronenwerth M."/>
            <person name="Shi Y.M."/>
            <person name="Simonyi S."/>
            <person name="Grun P."/>
            <person name="Shapiro-Ilan D."/>
            <person name="Pidot S.J."/>
            <person name="Stinear T.P."/>
            <person name="Ebersberger I."/>
            <person name="Bode H.B."/>
        </authorList>
    </citation>
    <scope>NUCLEOTIDE SEQUENCE [LARGE SCALE GENOMIC DNA]</scope>
    <source>
        <strain evidence="2 3">DSM 16342</strain>
    </source>
</reference>
<dbReference type="RefSeq" id="WP_099137364.1">
    <property type="nucleotide sequence ID" value="NZ_CAWNNJ010000107.1"/>
</dbReference>
<dbReference type="Pfam" id="PF05766">
    <property type="entry name" value="NinG"/>
    <property type="match status" value="1"/>
</dbReference>
<evidence type="ECO:0000256" key="1">
    <source>
        <dbReference type="SAM" id="Coils"/>
    </source>
</evidence>